<dbReference type="EMBL" id="AGUD01000039">
    <property type="protein sequence ID" value="EHN12246.1"/>
    <property type="molecule type" value="Genomic_DNA"/>
</dbReference>
<comment type="cofactor">
    <cofactor evidence="2">
        <name>Zn(2+)</name>
        <dbReference type="ChEBI" id="CHEBI:29105"/>
    </cofactor>
    <text evidence="2">Binds 1 zinc ion per subunit.</text>
</comment>
<evidence type="ECO:0000256" key="1">
    <source>
        <dbReference type="PIRNR" id="PIRNR006615"/>
    </source>
</evidence>
<keyword evidence="1" id="KW-0645">Protease</keyword>
<dbReference type="PANTHER" id="PTHR34217:SF1">
    <property type="entry name" value="CARBOXYPEPTIDASE 1"/>
    <property type="match status" value="1"/>
</dbReference>
<comment type="caution">
    <text evidence="4">The sequence shown here is derived from an EMBL/GenBank/DDBJ whole genome shotgun (WGS) entry which is preliminary data.</text>
</comment>
<dbReference type="SUPFAM" id="SSF55486">
    <property type="entry name" value="Metalloproteases ('zincins'), catalytic domain"/>
    <property type="match status" value="1"/>
</dbReference>
<dbReference type="Gene3D" id="1.10.1370.30">
    <property type="match status" value="1"/>
</dbReference>
<dbReference type="RefSeq" id="WP_007571278.1">
    <property type="nucleotide sequence ID" value="NZ_AGUD01000039.1"/>
</dbReference>
<dbReference type="PATRIC" id="fig|1097667.3.peg.845"/>
<reference evidence="4 5" key="1">
    <citation type="journal article" date="2013" name="Biodegradation">
        <title>Quantitative proteomic analysis of ibuprofen-degrading Patulibacter sp. strain I11.</title>
        <authorList>
            <person name="Almeida B."/>
            <person name="Kjeldal H."/>
            <person name="Lolas I."/>
            <person name="Knudsen A.D."/>
            <person name="Carvalho G."/>
            <person name="Nielsen K.L."/>
            <person name="Barreto Crespo M.T."/>
            <person name="Stensballe A."/>
            <person name="Nielsen J.L."/>
        </authorList>
    </citation>
    <scope>NUCLEOTIDE SEQUENCE [LARGE SCALE GENOMIC DNA]</scope>
    <source>
        <strain evidence="4 5">I11</strain>
    </source>
</reference>
<keyword evidence="5" id="KW-1185">Reference proteome</keyword>
<comment type="similarity">
    <text evidence="1">Belongs to the peptidase M32 family.</text>
</comment>
<dbReference type="OrthoDB" id="9772308at2"/>
<dbReference type="PANTHER" id="PTHR34217">
    <property type="entry name" value="METAL-DEPENDENT CARBOXYPEPTIDASE"/>
    <property type="match status" value="1"/>
</dbReference>
<dbReference type="EC" id="3.4.17.19" evidence="1"/>
<comment type="function">
    <text evidence="1">Broad specificity carboxypetidase that releases amino acids sequentially from the C-terminus, including neutral, aromatic, polar and basic residues.</text>
</comment>
<evidence type="ECO:0000256" key="2">
    <source>
        <dbReference type="PIRSR" id="PIRSR006615-1"/>
    </source>
</evidence>
<dbReference type="PIRSF" id="PIRSF006615">
    <property type="entry name" value="Zn_crbxpep_Taq"/>
    <property type="match status" value="1"/>
</dbReference>
<dbReference type="PROSITE" id="PS52034">
    <property type="entry name" value="PEPTIDASE_M32"/>
    <property type="match status" value="1"/>
</dbReference>
<dbReference type="Proteomes" id="UP000005143">
    <property type="component" value="Unassembled WGS sequence"/>
</dbReference>
<dbReference type="GO" id="GO:0046872">
    <property type="term" value="F:metal ion binding"/>
    <property type="evidence" value="ECO:0007669"/>
    <property type="project" value="UniProtKB-KW"/>
</dbReference>
<feature type="binding site" evidence="2">
    <location>
        <position position="257"/>
    </location>
    <ligand>
        <name>Zn(2+)</name>
        <dbReference type="ChEBI" id="CHEBI:29105"/>
        <note>catalytic</note>
    </ligand>
</feature>
<proteinExistence type="inferred from homology"/>
<keyword evidence="1 4" id="KW-0121">Carboxypeptidase</keyword>
<evidence type="ECO:0000313" key="5">
    <source>
        <dbReference type="Proteomes" id="UP000005143"/>
    </source>
</evidence>
<accession>H0E236</accession>
<comment type="catalytic activity">
    <reaction evidence="1">
        <text>Release of a C-terminal amino acid with broad specificity, except for -Pro.</text>
        <dbReference type="EC" id="3.4.17.19"/>
    </reaction>
</comment>
<dbReference type="CDD" id="cd06460">
    <property type="entry name" value="M32_Taq"/>
    <property type="match status" value="1"/>
</dbReference>
<evidence type="ECO:0000256" key="3">
    <source>
        <dbReference type="PIRSR" id="PIRSR006615-2"/>
    </source>
</evidence>
<organism evidence="4 5">
    <name type="scientific">Patulibacter medicamentivorans</name>
    <dbReference type="NCBI Taxonomy" id="1097667"/>
    <lineage>
        <taxon>Bacteria</taxon>
        <taxon>Bacillati</taxon>
        <taxon>Actinomycetota</taxon>
        <taxon>Thermoleophilia</taxon>
        <taxon>Solirubrobacterales</taxon>
        <taxon>Patulibacteraceae</taxon>
        <taxon>Patulibacter</taxon>
    </lineage>
</organism>
<dbReference type="GO" id="GO:0006508">
    <property type="term" value="P:proteolysis"/>
    <property type="evidence" value="ECO:0007669"/>
    <property type="project" value="UniProtKB-UniRule"/>
</dbReference>
<keyword evidence="2" id="KW-0862">Zinc</keyword>
<dbReference type="PRINTS" id="PR00998">
    <property type="entry name" value="CRBOXYPTASET"/>
</dbReference>
<keyword evidence="1 4" id="KW-0378">Hydrolase</keyword>
<feature type="binding site" evidence="2">
    <location>
        <position position="261"/>
    </location>
    <ligand>
        <name>Zn(2+)</name>
        <dbReference type="ChEBI" id="CHEBI:29105"/>
        <note>catalytic</note>
    </ligand>
</feature>
<protein>
    <recommendedName>
        <fullName evidence="1">Metal-dependent carboxypeptidase</fullName>
        <ecNumber evidence="1">3.4.17.19</ecNumber>
    </recommendedName>
</protein>
<keyword evidence="1" id="KW-0482">Metalloprotease</keyword>
<feature type="active site" description="Proton donor/acceptor" evidence="3">
    <location>
        <position position="258"/>
    </location>
</feature>
<sequence length="496" mass="54147">MSADDPRAALRERLRELDDLQHASRVLGWDQQVAMPAAGTAARGRAGGTVERLAHERLTDPELGSLLDAAEAAGEDPGVIRAVRRDHERARRVPGELVAEIAQAAADAQPVWQKARETSDFALFAPALKRNLELRRRVAACFPEAAHPYDALLDQFEPEMTTAEVRSVFDRLQAGLRPLIAAIAGKPLPDPLGGVYPVDAQRTLSLEIGRTIGFDDESWRLDVSTHPFSQKVGPGDVRVTTRYDEADPLSGLLSTLHEVGHGLYEFQVDPALAGTTADTGTSLGIHESQSRLWENQVGRSRAFWAHWYPRAQELFGDALAGVDLDAFLRAVNVVRPSLIRVEADEVTYAMHIVLRFELEVAMLEGSLEVDDLPAAWNARMSELLGVDVPDDAHGVLQDIHWSFGELGYFPTYALGSIISAQLWEAAGAAIPDLEGAISRGDAAPLRAWLGENVHRHGRTRTTDEILRATTGGPLDPDPLVRYLTTKFGALYGLVPS</sequence>
<gene>
    <name evidence="4" type="ORF">PAI11_08490</name>
</gene>
<evidence type="ECO:0000313" key="4">
    <source>
        <dbReference type="EMBL" id="EHN12246.1"/>
    </source>
</evidence>
<name>H0E236_9ACTN</name>
<dbReference type="GO" id="GO:0004181">
    <property type="term" value="F:metallocarboxypeptidase activity"/>
    <property type="evidence" value="ECO:0007669"/>
    <property type="project" value="UniProtKB-UniRule"/>
</dbReference>
<feature type="binding site" evidence="2">
    <location>
        <position position="287"/>
    </location>
    <ligand>
        <name>Zn(2+)</name>
        <dbReference type="ChEBI" id="CHEBI:29105"/>
        <note>catalytic</note>
    </ligand>
</feature>
<dbReference type="InterPro" id="IPR001333">
    <property type="entry name" value="Peptidase_M32_Taq"/>
</dbReference>
<dbReference type="Pfam" id="PF02074">
    <property type="entry name" value="Peptidase_M32"/>
    <property type="match status" value="1"/>
</dbReference>
<dbReference type="AlphaFoldDB" id="H0E236"/>
<keyword evidence="1 2" id="KW-0479">Metal-binding</keyword>